<dbReference type="InterPro" id="IPR013418">
    <property type="entry name" value="CRISPR-assoc_prot_Cas7/Csd2"/>
</dbReference>
<protein>
    <submittedName>
        <fullName evidence="1">Type I-C CRISPR-associated protein Cas7/Csd2</fullName>
    </submittedName>
</protein>
<name>A0A371PKX4_9BACL</name>
<organism evidence="1 2">
    <name type="scientific">Paenibacillus paeoniae</name>
    <dbReference type="NCBI Taxonomy" id="2292705"/>
    <lineage>
        <taxon>Bacteria</taxon>
        <taxon>Bacillati</taxon>
        <taxon>Bacillota</taxon>
        <taxon>Bacilli</taxon>
        <taxon>Bacillales</taxon>
        <taxon>Paenibacillaceae</taxon>
        <taxon>Paenibacillus</taxon>
    </lineage>
</organism>
<comment type="caution">
    <text evidence="1">The sequence shown here is derived from an EMBL/GenBank/DDBJ whole genome shotgun (WGS) entry which is preliminary data.</text>
</comment>
<reference evidence="1 2" key="1">
    <citation type="submission" date="2018-08" db="EMBL/GenBank/DDBJ databases">
        <title>Paenibacillus sp. M4BSY-1, whole genome shotgun sequence.</title>
        <authorList>
            <person name="Tuo L."/>
        </authorList>
    </citation>
    <scope>NUCLEOTIDE SEQUENCE [LARGE SCALE GENOMIC DNA]</scope>
    <source>
        <strain evidence="1 2">M4BSY-1</strain>
    </source>
</reference>
<dbReference type="InterPro" id="IPR006482">
    <property type="entry name" value="Cas7_Csh2/Csh2"/>
</dbReference>
<dbReference type="Proteomes" id="UP000261905">
    <property type="component" value="Unassembled WGS sequence"/>
</dbReference>
<dbReference type="GO" id="GO:0043571">
    <property type="term" value="P:maintenance of CRISPR repeat elements"/>
    <property type="evidence" value="ECO:0007669"/>
    <property type="project" value="InterPro"/>
</dbReference>
<accession>A0A371PKX4</accession>
<proteinExistence type="predicted"/>
<sequence>MTEKTPLTKRYEFVLLYDVENGNPNGDPDAGNLPRLDPETGCGLVTDVCIKRKIRNYVELARENEGSYEIYVKEAAVLNNLNKEAFAAHPDMELKENKADKMAAKKREDQQTLARWMCDKYYDIRAFGAVMTTGINCGQVRGPVQLSFSKSIDPISPHEVTITRMAVTNEKDADKERTMGRKSIVPYGLYRLEGFISAPLANQTNFGEEDLDLLWSSLINMFDHDRSASRGKMAAQKLIVFEHETKLGNAPAHKLFNLVQVKRKLDVELARSFEDYNVTVDRAPAGVTAVEML</sequence>
<keyword evidence="2" id="KW-1185">Reference proteome</keyword>
<dbReference type="NCBIfam" id="TIGR02589">
    <property type="entry name" value="cas_Csd2"/>
    <property type="match status" value="1"/>
</dbReference>
<dbReference type="EMBL" id="QUBQ01000001">
    <property type="protein sequence ID" value="REK76417.1"/>
    <property type="molecule type" value="Genomic_DNA"/>
</dbReference>
<dbReference type="Pfam" id="PF05107">
    <property type="entry name" value="Cas_Cas7"/>
    <property type="match status" value="1"/>
</dbReference>
<evidence type="ECO:0000313" key="1">
    <source>
        <dbReference type="EMBL" id="REK76417.1"/>
    </source>
</evidence>
<gene>
    <name evidence="1" type="primary">cas7c</name>
    <name evidence="1" type="ORF">DX130_05080</name>
</gene>
<evidence type="ECO:0000313" key="2">
    <source>
        <dbReference type="Proteomes" id="UP000261905"/>
    </source>
</evidence>
<dbReference type="OrthoDB" id="9776792at2"/>
<dbReference type="NCBIfam" id="TIGR01595">
    <property type="entry name" value="cas_CT1132"/>
    <property type="match status" value="1"/>
</dbReference>
<dbReference type="AlphaFoldDB" id="A0A371PKX4"/>
<dbReference type="RefSeq" id="WP_116043348.1">
    <property type="nucleotide sequence ID" value="NZ_QUBQ01000001.1"/>
</dbReference>